<keyword evidence="13" id="KW-1185">Reference proteome</keyword>
<name>A0A9P9C0J2_9PEZI</name>
<keyword evidence="3 9" id="KW-0812">Transmembrane</keyword>
<evidence type="ECO:0008006" key="14">
    <source>
        <dbReference type="Google" id="ProtNLM"/>
    </source>
</evidence>
<dbReference type="Pfam" id="PF00664">
    <property type="entry name" value="ABC_membrane"/>
    <property type="match status" value="1"/>
</dbReference>
<feature type="domain" description="ABC transporter" evidence="10">
    <location>
        <begin position="629"/>
        <end position="855"/>
    </location>
</feature>
<sequence length="1519" mass="163896">MPSAMMCPPSVDASLGPWAGPQCRGGVDFTLLFELVFFSILPLCVFVPSALYRVVVLRGCPVIAKRPSSSRLWKLGASALLFACAIVVLVLLSTSLISCYELAIAAASLDVVAAGTIGALSWHQHASSPRPSYQITLFLSIHILLNLATARTLWLIFGAAALPIAYLVHLSLKCIVLVLENIEKRQVLDADATYSKEEYAGPLSRIFFGWLSTLFVEGHRSFLALDTLMPIAADLQSSSIGRFQDKAFGGPRMNTKLLWQLFANLRAAFLVPIIPRLALIGFTVSQPWLVHTTINYTNIPRDERNKVHGQFLIPAYILTFVGYALSSALYWHLVNRYMIKIRARLISYIYSCTTRSAGGAARVDAMAPLTLMTVDVEKAMVGLEDVHEVWANLVQIAIAIYILASQISWASASPITVATLCLLITVPFLGKIGAAQKNWNQAVQDRISFTTAVLDRLSDVRSLGIGLAASQAMKDLRAQEIRKSHWFRLLMMAVLVISQATLVLGPLATLGLYAVVVSTQGSSQVLAAEAFTALTLVNLIAGPFGVVVQALPSIAAGLSSLDRLDALAKVPEAPSSKGDRSTDEKKSMSARCSTADESSKEPAQSLHAFDPISRDAHEITENEKVGMAIVAKSASYAWPSQEDAVRGASFSVAQGSIVAVTGPIASGKSTLLLGLLGEVQRTAGDSWVMGGEVGFCAESPWLFSGTVRRNILCGATLVDSWYREVVAACGLEHDLEIWPDGDMHEVGNEGGNLSGGQRQRVALARLVFARRKIAVLDNPFSGLDPATAQHVVQKLMGPLGLFRRNSTTVVIASNSASVIAVADQVFVMDAHGGLTVTTSDDKIMAMTVLPVTTTVREEQGRTDDSTNADLRLLEAKADLKRKTGDWRIYSFYTRAAGLLNTVSFLVVCLACAFCFQFSTIWVQWWSEARADSPVHSTGYYIGIYAMLSILGLAGMGVAAHLLLVTMTTASGTRLHSLLVQTVFAAPAAFFKTLDSGVTLNRFNQDLQMLDYSLPLAGFNTVIFAALCALQAIIISVSIRLMAVTIPLVLAVIYVVQKFYLRTSRQLRLLDIEAKAPLYSNFKDTVHGMPTMRAFGRGFGDFLKAEHLHRLDMSQRPIYLLYTVQRWLALTMDLLVALLATILIVVATEAPDTTISGAAMGVALVNLTSFNQSLTALVRYWASLETSLGAVARIRDFSINTPVASGVDSVASRTSAWQQGPTDSLELEGGAHHRQSDEIRFQSVSATWEAGQDAYAVEAKDANQSTGAGIISHSGPSDGHSASSHARVLSSVTLTFRPGSKTAIMGRSGSGKSTLLSALFRIVPISSGTITIGDSDLSTMDPDLVQRRLNAVTQMAFFLPARTIRENLLSSSGPDLLDPATAEGSSDVPMLNEVLASVGLSKALEERGGLDAELVPTNWSKGQMQLLSLARAVVKGRLLRRKPQSGWKILILDEIASSVDTDTAELMRQNIKTEFADYTVLSVVHNTSGIEEDMDEVVVLDQGRVAAQGPPRQVLPRLNG</sequence>
<dbReference type="InterPro" id="IPR050173">
    <property type="entry name" value="ABC_transporter_C-like"/>
</dbReference>
<dbReference type="RefSeq" id="XP_046019214.1">
    <property type="nucleotide sequence ID" value="XM_046160799.1"/>
</dbReference>
<dbReference type="GO" id="GO:0016020">
    <property type="term" value="C:membrane"/>
    <property type="evidence" value="ECO:0007669"/>
    <property type="project" value="UniProtKB-SubCell"/>
</dbReference>
<evidence type="ECO:0000256" key="5">
    <source>
        <dbReference type="ARBA" id="ARBA00022840"/>
    </source>
</evidence>
<feature type="transmembrane region" description="Helical" evidence="9">
    <location>
        <begin position="536"/>
        <end position="558"/>
    </location>
</feature>
<feature type="transmembrane region" description="Helical" evidence="9">
    <location>
        <begin position="261"/>
        <end position="282"/>
    </location>
</feature>
<dbReference type="InterPro" id="IPR027417">
    <property type="entry name" value="P-loop_NTPase"/>
</dbReference>
<comment type="caution">
    <text evidence="12">The sequence shown here is derived from an EMBL/GenBank/DDBJ whole genome shotgun (WGS) entry which is preliminary data.</text>
</comment>
<feature type="transmembrane region" description="Helical" evidence="9">
    <location>
        <begin position="415"/>
        <end position="434"/>
    </location>
</feature>
<feature type="transmembrane region" description="Helical" evidence="9">
    <location>
        <begin position="941"/>
        <end position="964"/>
    </location>
</feature>
<dbReference type="InterPro" id="IPR036640">
    <property type="entry name" value="ABC1_TM_sf"/>
</dbReference>
<feature type="compositionally biased region" description="Basic and acidic residues" evidence="8">
    <location>
        <begin position="577"/>
        <end position="587"/>
    </location>
</feature>
<feature type="transmembrane region" description="Helical" evidence="9">
    <location>
        <begin position="1040"/>
        <end position="1060"/>
    </location>
</feature>
<keyword evidence="6 9" id="KW-1133">Transmembrane helix</keyword>
<evidence type="ECO:0000256" key="1">
    <source>
        <dbReference type="ARBA" id="ARBA00004141"/>
    </source>
</evidence>
<dbReference type="InterPro" id="IPR003593">
    <property type="entry name" value="AAA+_ATPase"/>
</dbReference>
<evidence type="ECO:0000256" key="7">
    <source>
        <dbReference type="ARBA" id="ARBA00023136"/>
    </source>
</evidence>
<protein>
    <recommendedName>
        <fullName evidence="14">ABC transporter</fullName>
    </recommendedName>
</protein>
<dbReference type="SUPFAM" id="SSF90123">
    <property type="entry name" value="ABC transporter transmembrane region"/>
    <property type="match status" value="2"/>
</dbReference>
<evidence type="ECO:0000256" key="2">
    <source>
        <dbReference type="ARBA" id="ARBA00022448"/>
    </source>
</evidence>
<dbReference type="PANTHER" id="PTHR24223:SF399">
    <property type="entry name" value="ABC TRANSPORTER ATNG"/>
    <property type="match status" value="1"/>
</dbReference>
<keyword evidence="4" id="KW-0547">Nucleotide-binding</keyword>
<dbReference type="CDD" id="cd18580">
    <property type="entry name" value="ABC_6TM_ABCC_D2"/>
    <property type="match status" value="1"/>
</dbReference>
<evidence type="ECO:0000256" key="4">
    <source>
        <dbReference type="ARBA" id="ARBA00022741"/>
    </source>
</evidence>
<dbReference type="GO" id="GO:0016887">
    <property type="term" value="F:ATP hydrolysis activity"/>
    <property type="evidence" value="ECO:0007669"/>
    <property type="project" value="InterPro"/>
</dbReference>
<dbReference type="SUPFAM" id="SSF52540">
    <property type="entry name" value="P-loop containing nucleoside triphosphate hydrolases"/>
    <property type="match status" value="2"/>
</dbReference>
<feature type="transmembrane region" description="Helical" evidence="9">
    <location>
        <begin position="160"/>
        <end position="179"/>
    </location>
</feature>
<feature type="transmembrane region" description="Helical" evidence="9">
    <location>
        <begin position="389"/>
        <end position="409"/>
    </location>
</feature>
<dbReference type="GO" id="GO:0140359">
    <property type="term" value="F:ABC-type transporter activity"/>
    <property type="evidence" value="ECO:0007669"/>
    <property type="project" value="InterPro"/>
</dbReference>
<evidence type="ECO:0000256" key="6">
    <source>
        <dbReference type="ARBA" id="ARBA00022989"/>
    </source>
</evidence>
<dbReference type="InterPro" id="IPR044726">
    <property type="entry name" value="ABCC_6TM_D2"/>
</dbReference>
<dbReference type="Pfam" id="PF00005">
    <property type="entry name" value="ABC_tran"/>
    <property type="match status" value="2"/>
</dbReference>
<keyword evidence="7 9" id="KW-0472">Membrane</keyword>
<feature type="domain" description="ABC transporter" evidence="10">
    <location>
        <begin position="1256"/>
        <end position="1517"/>
    </location>
</feature>
<gene>
    <name evidence="12" type="ORF">B0I36DRAFT_379973</name>
</gene>
<evidence type="ECO:0000313" key="13">
    <source>
        <dbReference type="Proteomes" id="UP000756346"/>
    </source>
</evidence>
<feature type="domain" description="ABC transmembrane type-1" evidence="11">
    <location>
        <begin position="277"/>
        <end position="556"/>
    </location>
</feature>
<feature type="transmembrane region" description="Helical" evidence="9">
    <location>
        <begin position="897"/>
        <end position="921"/>
    </location>
</feature>
<feature type="transmembrane region" description="Helical" evidence="9">
    <location>
        <begin position="311"/>
        <end position="334"/>
    </location>
</feature>
<evidence type="ECO:0000259" key="11">
    <source>
        <dbReference type="PROSITE" id="PS50929"/>
    </source>
</evidence>
<dbReference type="GeneID" id="70190345"/>
<accession>A0A9P9C0J2</accession>
<dbReference type="OrthoDB" id="6500128at2759"/>
<dbReference type="PROSITE" id="PS50929">
    <property type="entry name" value="ABC_TM1F"/>
    <property type="match status" value="2"/>
</dbReference>
<dbReference type="InterPro" id="IPR017871">
    <property type="entry name" value="ABC_transporter-like_CS"/>
</dbReference>
<evidence type="ECO:0000256" key="3">
    <source>
        <dbReference type="ARBA" id="ARBA00022692"/>
    </source>
</evidence>
<dbReference type="Gene3D" id="3.40.50.300">
    <property type="entry name" value="P-loop containing nucleotide triphosphate hydrolases"/>
    <property type="match status" value="2"/>
</dbReference>
<evidence type="ECO:0000313" key="12">
    <source>
        <dbReference type="EMBL" id="KAH7041159.1"/>
    </source>
</evidence>
<feature type="transmembrane region" description="Helical" evidence="9">
    <location>
        <begin position="1011"/>
        <end position="1034"/>
    </location>
</feature>
<feature type="region of interest" description="Disordered" evidence="8">
    <location>
        <begin position="571"/>
        <end position="607"/>
    </location>
</feature>
<keyword evidence="2" id="KW-0813">Transport</keyword>
<dbReference type="InterPro" id="IPR003439">
    <property type="entry name" value="ABC_transporter-like_ATP-bd"/>
</dbReference>
<feature type="transmembrane region" description="Helical" evidence="9">
    <location>
        <begin position="75"/>
        <end position="97"/>
    </location>
</feature>
<organism evidence="12 13">
    <name type="scientific">Microdochium trichocladiopsis</name>
    <dbReference type="NCBI Taxonomy" id="1682393"/>
    <lineage>
        <taxon>Eukaryota</taxon>
        <taxon>Fungi</taxon>
        <taxon>Dikarya</taxon>
        <taxon>Ascomycota</taxon>
        <taxon>Pezizomycotina</taxon>
        <taxon>Sordariomycetes</taxon>
        <taxon>Xylariomycetidae</taxon>
        <taxon>Xylariales</taxon>
        <taxon>Microdochiaceae</taxon>
        <taxon>Microdochium</taxon>
    </lineage>
</organism>
<dbReference type="Proteomes" id="UP000756346">
    <property type="component" value="Unassembled WGS sequence"/>
</dbReference>
<dbReference type="Gene3D" id="1.20.1560.10">
    <property type="entry name" value="ABC transporter type 1, transmembrane domain"/>
    <property type="match status" value="2"/>
</dbReference>
<keyword evidence="5" id="KW-0067">ATP-binding</keyword>
<dbReference type="GO" id="GO:0005524">
    <property type="term" value="F:ATP binding"/>
    <property type="evidence" value="ECO:0007669"/>
    <property type="project" value="UniProtKB-KW"/>
</dbReference>
<comment type="subcellular location">
    <subcellularLocation>
        <location evidence="1">Membrane</location>
        <topology evidence="1">Multi-pass membrane protein</topology>
    </subcellularLocation>
</comment>
<feature type="transmembrane region" description="Helical" evidence="9">
    <location>
        <begin position="1126"/>
        <end position="1146"/>
    </location>
</feature>
<feature type="transmembrane region" description="Helical" evidence="9">
    <location>
        <begin position="35"/>
        <end position="55"/>
    </location>
</feature>
<dbReference type="EMBL" id="JAGTJQ010000001">
    <property type="protein sequence ID" value="KAH7041159.1"/>
    <property type="molecule type" value="Genomic_DNA"/>
</dbReference>
<dbReference type="PROSITE" id="PS00211">
    <property type="entry name" value="ABC_TRANSPORTER_1"/>
    <property type="match status" value="1"/>
</dbReference>
<feature type="transmembrane region" description="Helical" evidence="9">
    <location>
        <begin position="489"/>
        <end position="516"/>
    </location>
</feature>
<evidence type="ECO:0000259" key="10">
    <source>
        <dbReference type="PROSITE" id="PS50893"/>
    </source>
</evidence>
<reference evidence="12" key="1">
    <citation type="journal article" date="2021" name="Nat. Commun.">
        <title>Genetic determinants of endophytism in the Arabidopsis root mycobiome.</title>
        <authorList>
            <person name="Mesny F."/>
            <person name="Miyauchi S."/>
            <person name="Thiergart T."/>
            <person name="Pickel B."/>
            <person name="Atanasova L."/>
            <person name="Karlsson M."/>
            <person name="Huettel B."/>
            <person name="Barry K.W."/>
            <person name="Haridas S."/>
            <person name="Chen C."/>
            <person name="Bauer D."/>
            <person name="Andreopoulos W."/>
            <person name="Pangilinan J."/>
            <person name="LaButti K."/>
            <person name="Riley R."/>
            <person name="Lipzen A."/>
            <person name="Clum A."/>
            <person name="Drula E."/>
            <person name="Henrissat B."/>
            <person name="Kohler A."/>
            <person name="Grigoriev I.V."/>
            <person name="Martin F.M."/>
            <person name="Hacquard S."/>
        </authorList>
    </citation>
    <scope>NUCLEOTIDE SEQUENCE</scope>
    <source>
        <strain evidence="12">MPI-CAGE-CH-0230</strain>
    </source>
</reference>
<dbReference type="PROSITE" id="PS50893">
    <property type="entry name" value="ABC_TRANSPORTER_2"/>
    <property type="match status" value="2"/>
</dbReference>
<proteinExistence type="predicted"/>
<dbReference type="SMART" id="SM00382">
    <property type="entry name" value="AAA"/>
    <property type="match status" value="2"/>
</dbReference>
<evidence type="ECO:0000256" key="8">
    <source>
        <dbReference type="SAM" id="MobiDB-lite"/>
    </source>
</evidence>
<feature type="domain" description="ABC transmembrane type-1" evidence="11">
    <location>
        <begin position="905"/>
        <end position="1185"/>
    </location>
</feature>
<dbReference type="PANTHER" id="PTHR24223">
    <property type="entry name" value="ATP-BINDING CASSETTE SUB-FAMILY C"/>
    <property type="match status" value="1"/>
</dbReference>
<dbReference type="FunFam" id="1.20.1560.10:FF:000066">
    <property type="entry name" value="ABC multidrug transporter (Eurofung)"/>
    <property type="match status" value="1"/>
</dbReference>
<dbReference type="InterPro" id="IPR011527">
    <property type="entry name" value="ABC1_TM_dom"/>
</dbReference>
<evidence type="ECO:0000256" key="9">
    <source>
        <dbReference type="SAM" id="Phobius"/>
    </source>
</evidence>